<dbReference type="GO" id="GO:0006508">
    <property type="term" value="P:proteolysis"/>
    <property type="evidence" value="ECO:0007669"/>
    <property type="project" value="UniProtKB-KW"/>
</dbReference>
<dbReference type="Proteomes" id="UP001209317">
    <property type="component" value="Unassembled WGS sequence"/>
</dbReference>
<evidence type="ECO:0000256" key="5">
    <source>
        <dbReference type="ARBA" id="ARBA00022801"/>
    </source>
</evidence>
<evidence type="ECO:0000256" key="3">
    <source>
        <dbReference type="ARBA" id="ARBA00022670"/>
    </source>
</evidence>
<keyword evidence="3 7" id="KW-0645">Protease</keyword>
<dbReference type="EC" id="3.4.14.-" evidence="7"/>
<organism evidence="9 10">
    <name type="scientific">Haoranjiania flava</name>
    <dbReference type="NCBI Taxonomy" id="1856322"/>
    <lineage>
        <taxon>Bacteria</taxon>
        <taxon>Pseudomonadati</taxon>
        <taxon>Bacteroidota</taxon>
        <taxon>Chitinophagia</taxon>
        <taxon>Chitinophagales</taxon>
        <taxon>Chitinophagaceae</taxon>
        <taxon>Haoranjiania</taxon>
    </lineage>
</organism>
<dbReference type="PANTHER" id="PTHR38469">
    <property type="entry name" value="PERIPLASMIC PEPTIDASE SUBFAMILY S1B"/>
    <property type="match status" value="1"/>
</dbReference>
<accession>A0AAE3LMQ3</accession>
<dbReference type="PANTHER" id="PTHR38469:SF1">
    <property type="entry name" value="PERIPLASMIC PEPTIDASE SUBFAMILY S1B"/>
    <property type="match status" value="1"/>
</dbReference>
<evidence type="ECO:0000313" key="10">
    <source>
        <dbReference type="Proteomes" id="UP001209317"/>
    </source>
</evidence>
<dbReference type="EMBL" id="JAOTPL010000006">
    <property type="protein sequence ID" value="MCU7694136.1"/>
    <property type="molecule type" value="Genomic_DNA"/>
</dbReference>
<keyword evidence="4 7" id="KW-0732">Signal</keyword>
<comment type="similarity">
    <text evidence="1 7">Belongs to the peptidase S46 family.</text>
</comment>
<evidence type="ECO:0000256" key="7">
    <source>
        <dbReference type="RuleBase" id="RU366067"/>
    </source>
</evidence>
<evidence type="ECO:0000256" key="4">
    <source>
        <dbReference type="ARBA" id="ARBA00022729"/>
    </source>
</evidence>
<keyword evidence="8" id="KW-0175">Coiled coil</keyword>
<sequence>MKQLQLLIFFLSVSLASLAQQSGGMWIPNELNEKEMKQMGMKISAKDIFSATVPSIKDAVVHFGGGCTGEIISGKGLLLTNHHCGYGSIQRHSSIENDLLKNGFWAKNMKEELPNPGLTATFIVDVKDVTSAVVAGAQALSGEARRNMIKKNVDTYLANYKPDTYQTAFIRPFYKGNKYYLIVQETFKDVRLVGTPPEAIGKFGADTDNWVWPRHTGDFALFRVYADKNNKPAEYAESNVPYKPKYFLPVSSKGIKENDFVFVYGFPGSTDEYLPAIALEKLQKETNPARIEVRDAALKIMGEKMRTDEATRIKYASKFASIANYWKKWIGENQGLRKSNAVEKRKTYEQALSAKNPRIAAVLSSFINLYNQQAPYGLTKAYYDELIRNAEGLKLAMHYNNFMDLYATGRWKPETKSRYLSTLQGIYVDFDPMLDAQITSELLALTAAKIPQQFLPAKANGFKDAAQNLPVITEMYKTSLVSGLARFNGETVNSNLEKVFADEEQLIATLKKDRLIMLARQLRDHFNDRVAGKYNDIQDEIDDLQKEYMALQMQTDKNKVFFPDANSTLRVTYGKVKGSRPRDAVEYLPQTYLKGVMEKYVAGDYEFDVPAKLITLYNKKDFGKYKDRTGDVPLAFTSTSHTTGGNSGSPAIDANGNLVGLNFDRQWEGTMSDLNYDPEICRNIMVDVRYILFIVDKFADAKWLLKEMKIVDR</sequence>
<dbReference type="InterPro" id="IPR009003">
    <property type="entry name" value="Peptidase_S1_PA"/>
</dbReference>
<feature type="signal peptide" evidence="7">
    <location>
        <begin position="1"/>
        <end position="19"/>
    </location>
</feature>
<keyword evidence="2 7" id="KW-0031">Aminopeptidase</keyword>
<dbReference type="Pfam" id="PF10459">
    <property type="entry name" value="Peptidase_S46"/>
    <property type="match status" value="1"/>
</dbReference>
<dbReference type="GO" id="GO:0008239">
    <property type="term" value="F:dipeptidyl-peptidase activity"/>
    <property type="evidence" value="ECO:0007669"/>
    <property type="project" value="UniProtKB-UniRule"/>
</dbReference>
<proteinExistence type="inferred from homology"/>
<keyword evidence="6 7" id="KW-0720">Serine protease</keyword>
<gene>
    <name evidence="9" type="ORF">OD355_06350</name>
</gene>
<keyword evidence="10" id="KW-1185">Reference proteome</keyword>
<dbReference type="InterPro" id="IPR019500">
    <property type="entry name" value="Pep_S46"/>
</dbReference>
<evidence type="ECO:0000256" key="1">
    <source>
        <dbReference type="ARBA" id="ARBA00010491"/>
    </source>
</evidence>
<comment type="function">
    <text evidence="7">Catalyzes the removal of dipeptides from the N-terminus of oligopeptides.</text>
</comment>
<protein>
    <recommendedName>
        <fullName evidence="7">Dipeptidyl-peptidase</fullName>
        <ecNumber evidence="7">3.4.14.-</ecNumber>
    </recommendedName>
</protein>
<evidence type="ECO:0000256" key="6">
    <source>
        <dbReference type="ARBA" id="ARBA00022825"/>
    </source>
</evidence>
<dbReference type="SUPFAM" id="SSF50494">
    <property type="entry name" value="Trypsin-like serine proteases"/>
    <property type="match status" value="1"/>
</dbReference>
<name>A0AAE3LMQ3_9BACT</name>
<reference evidence="9" key="1">
    <citation type="submission" date="2022-10" db="EMBL/GenBank/DDBJ databases">
        <authorList>
            <person name="Kim H.S."/>
            <person name="Kim J.-S."/>
            <person name="Suh M.K."/>
            <person name="Eom M.K."/>
            <person name="Lee J.-S."/>
        </authorList>
    </citation>
    <scope>NUCLEOTIDE SEQUENCE</scope>
    <source>
        <strain evidence="9">LIP-5</strain>
    </source>
</reference>
<dbReference type="RefSeq" id="WP_263037621.1">
    <property type="nucleotide sequence ID" value="NZ_JAOTPL010000006.1"/>
</dbReference>
<feature type="coiled-coil region" evidence="8">
    <location>
        <begin position="493"/>
        <end position="554"/>
    </location>
</feature>
<feature type="chain" id="PRO_5041776146" description="Dipeptidyl-peptidase" evidence="7">
    <location>
        <begin position="20"/>
        <end position="713"/>
    </location>
</feature>
<evidence type="ECO:0000256" key="8">
    <source>
        <dbReference type="SAM" id="Coils"/>
    </source>
</evidence>
<evidence type="ECO:0000256" key="2">
    <source>
        <dbReference type="ARBA" id="ARBA00022438"/>
    </source>
</evidence>
<dbReference type="GO" id="GO:0070009">
    <property type="term" value="F:serine-type aminopeptidase activity"/>
    <property type="evidence" value="ECO:0007669"/>
    <property type="project" value="UniProtKB-UniRule"/>
</dbReference>
<dbReference type="GO" id="GO:0043171">
    <property type="term" value="P:peptide catabolic process"/>
    <property type="evidence" value="ECO:0007669"/>
    <property type="project" value="UniProtKB-UniRule"/>
</dbReference>
<dbReference type="AlphaFoldDB" id="A0AAE3LMQ3"/>
<keyword evidence="5 7" id="KW-0378">Hydrolase</keyword>
<comment type="caution">
    <text evidence="9">The sequence shown here is derived from an EMBL/GenBank/DDBJ whole genome shotgun (WGS) entry which is preliminary data.</text>
</comment>
<evidence type="ECO:0000313" key="9">
    <source>
        <dbReference type="EMBL" id="MCU7694136.1"/>
    </source>
</evidence>